<evidence type="ECO:0000313" key="1">
    <source>
        <dbReference type="EMBL" id="KAK4887446.1"/>
    </source>
</evidence>
<organism evidence="1 2">
    <name type="scientific">Aquatica leii</name>
    <dbReference type="NCBI Taxonomy" id="1421715"/>
    <lineage>
        <taxon>Eukaryota</taxon>
        <taxon>Metazoa</taxon>
        <taxon>Ecdysozoa</taxon>
        <taxon>Arthropoda</taxon>
        <taxon>Hexapoda</taxon>
        <taxon>Insecta</taxon>
        <taxon>Pterygota</taxon>
        <taxon>Neoptera</taxon>
        <taxon>Endopterygota</taxon>
        <taxon>Coleoptera</taxon>
        <taxon>Polyphaga</taxon>
        <taxon>Elateriformia</taxon>
        <taxon>Elateroidea</taxon>
        <taxon>Lampyridae</taxon>
        <taxon>Luciolinae</taxon>
        <taxon>Aquatica</taxon>
    </lineage>
</organism>
<sequence length="166" mass="19411">MKKKHGLSDATKETVYPGDQLQLFPDNQISPSTVLDSDCFVVKTEKHPIDQKSRNLSRGKDIQLLRKIYLDEGEDECRVEEEELNTVINYEKQFIKRIKTSYKNNKIKISQSVRRVSDNKTEIKKLRIKLNKLRKNSILECKIQKKLCSANSQCRVYATKYRFGLV</sequence>
<proteinExistence type="predicted"/>
<dbReference type="Proteomes" id="UP001353858">
    <property type="component" value="Unassembled WGS sequence"/>
</dbReference>
<dbReference type="EMBL" id="JARPUR010000001">
    <property type="protein sequence ID" value="KAK4887446.1"/>
    <property type="molecule type" value="Genomic_DNA"/>
</dbReference>
<name>A0AAN7SE77_9COLE</name>
<evidence type="ECO:0000313" key="2">
    <source>
        <dbReference type="Proteomes" id="UP001353858"/>
    </source>
</evidence>
<gene>
    <name evidence="1" type="ORF">RN001_003717</name>
</gene>
<accession>A0AAN7SE77</accession>
<protein>
    <submittedName>
        <fullName evidence="1">Uncharacterized protein</fullName>
    </submittedName>
</protein>
<reference evidence="2" key="1">
    <citation type="submission" date="2023-01" db="EMBL/GenBank/DDBJ databases">
        <title>Key to firefly adult light organ development and bioluminescence: homeobox transcription factors regulate luciferase expression and transportation to peroxisome.</title>
        <authorList>
            <person name="Fu X."/>
        </authorList>
    </citation>
    <scope>NUCLEOTIDE SEQUENCE [LARGE SCALE GENOMIC DNA]</scope>
</reference>
<dbReference type="AlphaFoldDB" id="A0AAN7SE77"/>
<keyword evidence="2" id="KW-1185">Reference proteome</keyword>
<comment type="caution">
    <text evidence="1">The sequence shown here is derived from an EMBL/GenBank/DDBJ whole genome shotgun (WGS) entry which is preliminary data.</text>
</comment>